<dbReference type="AlphaFoldDB" id="A0A8R1TV40"/>
<name>A0A8R1TV40_ONCVO</name>
<evidence type="ECO:0000313" key="2">
    <source>
        <dbReference type="Proteomes" id="UP000024404"/>
    </source>
</evidence>
<proteinExistence type="predicted"/>
<sequence length="65" mass="7351">MLGTALTKKRLDESEAHWTFAGDVGKIAALPYHQGFELILIYIGNDKLIIVYKMDKAGQRAMKNR</sequence>
<keyword evidence="2" id="KW-1185">Reference proteome</keyword>
<dbReference type="EMBL" id="CMVM020000148">
    <property type="status" value="NOT_ANNOTATED_CDS"/>
    <property type="molecule type" value="Genomic_DNA"/>
</dbReference>
<protein>
    <submittedName>
        <fullName evidence="1">Uncharacterized protein</fullName>
    </submittedName>
</protein>
<accession>A0A8R1TV40</accession>
<evidence type="ECO:0000313" key="1">
    <source>
        <dbReference type="EnsemblMetazoa" id="OVOC5093.1"/>
    </source>
</evidence>
<organism evidence="1 2">
    <name type="scientific">Onchocerca volvulus</name>
    <dbReference type="NCBI Taxonomy" id="6282"/>
    <lineage>
        <taxon>Eukaryota</taxon>
        <taxon>Metazoa</taxon>
        <taxon>Ecdysozoa</taxon>
        <taxon>Nematoda</taxon>
        <taxon>Chromadorea</taxon>
        <taxon>Rhabditida</taxon>
        <taxon>Spirurina</taxon>
        <taxon>Spiruromorpha</taxon>
        <taxon>Filarioidea</taxon>
        <taxon>Onchocercidae</taxon>
        <taxon>Onchocerca</taxon>
    </lineage>
</organism>
<dbReference type="Proteomes" id="UP000024404">
    <property type="component" value="Unassembled WGS sequence"/>
</dbReference>
<reference evidence="1" key="2">
    <citation type="submission" date="2022-06" db="UniProtKB">
        <authorList>
            <consortium name="EnsemblMetazoa"/>
        </authorList>
    </citation>
    <scope>IDENTIFICATION</scope>
</reference>
<reference evidence="2" key="1">
    <citation type="submission" date="2013-10" db="EMBL/GenBank/DDBJ databases">
        <title>Genome sequencing of Onchocerca volvulus.</title>
        <authorList>
            <person name="Cotton J."/>
            <person name="Tsai J."/>
            <person name="Stanley E."/>
            <person name="Tracey A."/>
            <person name="Holroyd N."/>
            <person name="Lustigman S."/>
            <person name="Berriman M."/>
        </authorList>
    </citation>
    <scope>NUCLEOTIDE SEQUENCE</scope>
</reference>
<dbReference type="EnsemblMetazoa" id="OVOC5093.1">
    <property type="protein sequence ID" value="OVOC5093.1"/>
    <property type="gene ID" value="WBGene00241902"/>
</dbReference>